<protein>
    <submittedName>
        <fullName evidence="1">Uncharacterized protein</fullName>
    </submittedName>
</protein>
<dbReference type="EMBL" id="CAJNJA010022313">
    <property type="protein sequence ID" value="CAE7490171.1"/>
    <property type="molecule type" value="Genomic_DNA"/>
</dbReference>
<name>A0A812SM04_9DINO</name>
<organism evidence="1 2">
    <name type="scientific">Symbiodinium necroappetens</name>
    <dbReference type="NCBI Taxonomy" id="1628268"/>
    <lineage>
        <taxon>Eukaryota</taxon>
        <taxon>Sar</taxon>
        <taxon>Alveolata</taxon>
        <taxon>Dinophyceae</taxon>
        <taxon>Suessiales</taxon>
        <taxon>Symbiodiniaceae</taxon>
        <taxon>Symbiodinium</taxon>
    </lineage>
</organism>
<sequence length="725" mass="81059">ESSIRFQHESVSVMFDEYGPHADKVVPFLECSRHIRRFFILENVQGCLKQSSNVSEDDPYKASVTVVSDDTNVWVNNPSKKREILENGRTADSANKHKGMKRVQSLLGMLQHVILRRSDGDGMGSQAIAQIHAPCQLLSRANSWTTLHRMRRWSLYSSVGCAPQFGGESLWNLFAAVPLKLVLHCGDALPANHVCQAAEHVRWHQRRTEGDINASTTLQTECNCLHHQAALALKPGLLSVEGLCSGMVRMTRAMRATKFQCLYQEGLDILAESVERRVVQQLPSGIQGIQAKQQRLLGILGHELLEDEQKLILSTFNSSWDDEVGADGKWVHWCNGCCVSQQDCVNRSRECLRLLFQQFPQVPLLYRWKGWGPCQNYCTRGVFVHNFVAFLIRRCCSKHSQSAVDQQAMDEDSPDLPLSLRQEIRMTKTLAFMTSGTIRADLGKSLLVYWPLATLMDFISLVETARSRAQLRIRSLALPGSQCKYSEEELRDMNWSVLGGAKGEEAVKEFTVLLLASPDEEILQACRVSFPDVLPHVFPAMCDAWRRLVLPTKKQKTRLLGMGRMNTSQAKELLIEMAKMPVCCIGDPFVQVELQITAKGENDAAVNQLRDLLQDALLHMPASSVNVEKFHANTQQTATAHRTGKTADSLQLDTYVMSTRLEHDRLKRAAQDETLGASKRRAGKLLSSRVVSRTIPGTTRGKVDGRGGGRRSTLAQLVVTNSLGM</sequence>
<dbReference type="OrthoDB" id="407657at2759"/>
<accession>A0A812SM04</accession>
<dbReference type="AlphaFoldDB" id="A0A812SM04"/>
<feature type="non-terminal residue" evidence="1">
    <location>
        <position position="725"/>
    </location>
</feature>
<proteinExistence type="predicted"/>
<gene>
    <name evidence="1" type="ORF">SNEC2469_LOCUS13941</name>
</gene>
<comment type="caution">
    <text evidence="1">The sequence shown here is derived from an EMBL/GenBank/DDBJ whole genome shotgun (WGS) entry which is preliminary data.</text>
</comment>
<keyword evidence="2" id="KW-1185">Reference proteome</keyword>
<evidence type="ECO:0000313" key="2">
    <source>
        <dbReference type="Proteomes" id="UP000601435"/>
    </source>
</evidence>
<dbReference type="Proteomes" id="UP000601435">
    <property type="component" value="Unassembled WGS sequence"/>
</dbReference>
<evidence type="ECO:0000313" key="1">
    <source>
        <dbReference type="EMBL" id="CAE7490171.1"/>
    </source>
</evidence>
<reference evidence="1" key="1">
    <citation type="submission" date="2021-02" db="EMBL/GenBank/DDBJ databases">
        <authorList>
            <person name="Dougan E. K."/>
            <person name="Rhodes N."/>
            <person name="Thang M."/>
            <person name="Chan C."/>
        </authorList>
    </citation>
    <scope>NUCLEOTIDE SEQUENCE</scope>
</reference>